<keyword evidence="4" id="KW-1185">Reference proteome</keyword>
<reference evidence="4" key="1">
    <citation type="submission" date="2017-03" db="EMBL/GenBank/DDBJ databases">
        <title>Phytopthora megakarya and P. palmivora, two closely related causual agents of cacao black pod achieved similar genome size and gene model numbers by different mechanisms.</title>
        <authorList>
            <person name="Ali S."/>
            <person name="Shao J."/>
            <person name="Larry D.J."/>
            <person name="Kronmiller B."/>
            <person name="Shen D."/>
            <person name="Strem M.D."/>
            <person name="Melnick R.L."/>
            <person name="Guiltinan M.J."/>
            <person name="Tyler B.M."/>
            <person name="Meinhardt L.W."/>
            <person name="Bailey B.A."/>
        </authorList>
    </citation>
    <scope>NUCLEOTIDE SEQUENCE [LARGE SCALE GENOMIC DNA]</scope>
    <source>
        <strain evidence="4">zdho120</strain>
    </source>
</reference>
<comment type="caution">
    <text evidence="3">The sequence shown here is derived from an EMBL/GenBank/DDBJ whole genome shotgun (WGS) entry which is preliminary data.</text>
</comment>
<evidence type="ECO:0000256" key="2">
    <source>
        <dbReference type="SAM" id="MobiDB-lite"/>
    </source>
</evidence>
<evidence type="ECO:0000256" key="1">
    <source>
        <dbReference type="SAM" id="Coils"/>
    </source>
</evidence>
<dbReference type="AlphaFoldDB" id="A0A225VY05"/>
<accession>A0A225VY05</accession>
<dbReference type="Proteomes" id="UP000198211">
    <property type="component" value="Unassembled WGS sequence"/>
</dbReference>
<protein>
    <submittedName>
        <fullName evidence="3">Uncharacterized protein</fullName>
    </submittedName>
</protein>
<evidence type="ECO:0000313" key="4">
    <source>
        <dbReference type="Proteomes" id="UP000198211"/>
    </source>
</evidence>
<feature type="coiled-coil region" evidence="1">
    <location>
        <begin position="298"/>
        <end position="325"/>
    </location>
</feature>
<dbReference type="EMBL" id="NBNE01002778">
    <property type="protein sequence ID" value="OWZ09470.1"/>
    <property type="molecule type" value="Genomic_DNA"/>
</dbReference>
<proteinExistence type="predicted"/>
<feature type="region of interest" description="Disordered" evidence="2">
    <location>
        <begin position="127"/>
        <end position="148"/>
    </location>
</feature>
<organism evidence="3 4">
    <name type="scientific">Phytophthora megakarya</name>
    <dbReference type="NCBI Taxonomy" id="4795"/>
    <lineage>
        <taxon>Eukaryota</taxon>
        <taxon>Sar</taxon>
        <taxon>Stramenopiles</taxon>
        <taxon>Oomycota</taxon>
        <taxon>Peronosporomycetes</taxon>
        <taxon>Peronosporales</taxon>
        <taxon>Peronosporaceae</taxon>
        <taxon>Phytophthora</taxon>
    </lineage>
</organism>
<evidence type="ECO:0000313" key="3">
    <source>
        <dbReference type="EMBL" id="OWZ09470.1"/>
    </source>
</evidence>
<sequence length="393" mass="44373">MKGYFRRLRWLRRKKIEDVEATALQMSWCAFIRRWNSMLASGDSLPTWLKEREGILAEHSLSDLRWRICNNVWSVNGRIGYVSVVEGCGTCGTTSGADWQAHIAEFPLGEQENAWIQRYRRSLAENDQDVNGRGDPRQRLRRSQSTLPVRDAQDRLRVLVRALALTRVDVMGAGLGLVRVDADVVGRDLVRALRSGVLIVEDNTRGILKEIGAGFPRVLVGRKTEPANPITARGRNTALITSSCSRWILVLHKLVHDAPVQQHQQGEEDRRDGNAGALARQDDLEAVENRVLDPQLDIDEVLGRLRQAQADAEVLRQQNRELVRRVGVVKEAQFGRRQGPPQRADHGDGGGVANWPELHVGLDDRHTRLKRLRRGGNHSREVLLWPSDVEGRM</sequence>
<keyword evidence="1" id="KW-0175">Coiled coil</keyword>
<gene>
    <name evidence="3" type="ORF">PHMEG_00017822</name>
</gene>
<name>A0A225VY05_9STRA</name>